<dbReference type="Gene3D" id="3.30.420.10">
    <property type="entry name" value="Ribonuclease H-like superfamily/Ribonuclease H"/>
    <property type="match status" value="1"/>
</dbReference>
<accession>A0A8H3KPZ3</accession>
<dbReference type="Proteomes" id="UP000615446">
    <property type="component" value="Unassembled WGS sequence"/>
</dbReference>
<dbReference type="OrthoDB" id="2435398at2759"/>
<proteinExistence type="predicted"/>
<dbReference type="SUPFAM" id="SSF53098">
    <property type="entry name" value="Ribonuclease H-like"/>
    <property type="match status" value="1"/>
</dbReference>
<dbReference type="AlphaFoldDB" id="A0A8H3KPZ3"/>
<dbReference type="GO" id="GO:0004523">
    <property type="term" value="F:RNA-DNA hybrid ribonuclease activity"/>
    <property type="evidence" value="ECO:0007669"/>
    <property type="project" value="InterPro"/>
</dbReference>
<dbReference type="Pfam" id="PF00075">
    <property type="entry name" value="RNase_H"/>
    <property type="match status" value="1"/>
</dbReference>
<organism evidence="3 4">
    <name type="scientific">Rhizophagus clarus</name>
    <dbReference type="NCBI Taxonomy" id="94130"/>
    <lineage>
        <taxon>Eukaryota</taxon>
        <taxon>Fungi</taxon>
        <taxon>Fungi incertae sedis</taxon>
        <taxon>Mucoromycota</taxon>
        <taxon>Glomeromycotina</taxon>
        <taxon>Glomeromycetes</taxon>
        <taxon>Glomerales</taxon>
        <taxon>Glomeraceae</taxon>
        <taxon>Rhizophagus</taxon>
    </lineage>
</organism>
<evidence type="ECO:0000313" key="3">
    <source>
        <dbReference type="EMBL" id="GES73718.1"/>
    </source>
</evidence>
<feature type="coiled-coil region" evidence="1">
    <location>
        <begin position="108"/>
        <end position="135"/>
    </location>
</feature>
<sequence length="735" mass="87184">MVYILRSLLCKIEQRKLGYKLETPKIALNKFYGDNTLEETEEITLSSCAFMDDIQWLAPNQSNLEKILEIVDSFYELNDIQVNKEKIFIIPVFSCSSIHILGIYFDERNSYQSTIKQIEDEINELRQKYARKRITDKHMIYIFNSIIILKIEFWFQLKILSTKIMDKIMNQFLSTFKKKLRLSKNTPNEIFFDRIYNIKRIHDNQDQAKITNIILQINNNVPLGLVTHLRLKSIQHKEWNAKKKHKFQQKTFTLEHYNLISYSSSTSSSKTEINRCQGYEHTSSYFSPNRPRKDQQQISYCERSLYYTTKFKTFNHLIFYTDSSLINNNTQQASMTVIRISDSNTITHMFTTSLENWPLLLRAEMYAILLMIIVSPANCDVDIYTDSQNSINSIQQLLTTSNLSIRDIFKLPNNILILNNILFLIRSKNINIRFKKVKAHKDDPFNNYIDQECKKAHQGQTFLIINKLFFDNIHFISQKWGNIPVEKKLRKFVTYSSNIHNYLSFLHLLQNLNTVITWIGIQPEQLAVLEKTKQQYYEVYEDSDCILCSEQKETFAHLWLCPYQDEEYLRLYNNFKNIIIFGLINLRNDLDANQLAVQFESLKYTKSLHNTEITFLDIIKGFVPLSLKDWILSFTTKKQLDILLIKAYDSVYTDALQLWNNRCEELSRIENISGITNRMKRSIAYHTRYSNQIITDNNSLEDYNHISLFSKYIEYMNLLLKFNVDYIDFYIYRVT</sequence>
<evidence type="ECO:0000256" key="1">
    <source>
        <dbReference type="SAM" id="Coils"/>
    </source>
</evidence>
<reference evidence="3" key="1">
    <citation type="submission" date="2019-10" db="EMBL/GenBank/DDBJ databases">
        <title>Conservation and host-specific expression of non-tandemly repeated heterogenous ribosome RNA gene in arbuscular mycorrhizal fungi.</title>
        <authorList>
            <person name="Maeda T."/>
            <person name="Kobayashi Y."/>
            <person name="Nakagawa T."/>
            <person name="Ezawa T."/>
            <person name="Yamaguchi K."/>
            <person name="Bino T."/>
            <person name="Nishimoto Y."/>
            <person name="Shigenobu S."/>
            <person name="Kawaguchi M."/>
        </authorList>
    </citation>
    <scope>NUCLEOTIDE SEQUENCE</scope>
    <source>
        <strain evidence="3">HR1</strain>
    </source>
</reference>
<gene>
    <name evidence="3" type="ORF">RCL2_000123600</name>
</gene>
<dbReference type="GO" id="GO:0003676">
    <property type="term" value="F:nucleic acid binding"/>
    <property type="evidence" value="ECO:0007669"/>
    <property type="project" value="InterPro"/>
</dbReference>
<protein>
    <submittedName>
        <fullName evidence="3">Ribonuclease H-like domain-containing protein</fullName>
    </submittedName>
</protein>
<dbReference type="InterPro" id="IPR036397">
    <property type="entry name" value="RNaseH_sf"/>
</dbReference>
<dbReference type="InterPro" id="IPR012337">
    <property type="entry name" value="RNaseH-like_sf"/>
</dbReference>
<dbReference type="PROSITE" id="PS50879">
    <property type="entry name" value="RNASE_H_1"/>
    <property type="match status" value="1"/>
</dbReference>
<keyword evidence="1" id="KW-0175">Coiled coil</keyword>
<name>A0A8H3KPZ3_9GLOM</name>
<feature type="domain" description="RNase H type-1" evidence="2">
    <location>
        <begin position="313"/>
        <end position="458"/>
    </location>
</feature>
<evidence type="ECO:0000313" key="4">
    <source>
        <dbReference type="Proteomes" id="UP000615446"/>
    </source>
</evidence>
<comment type="caution">
    <text evidence="3">The sequence shown here is derived from an EMBL/GenBank/DDBJ whole genome shotgun (WGS) entry which is preliminary data.</text>
</comment>
<dbReference type="InterPro" id="IPR002156">
    <property type="entry name" value="RNaseH_domain"/>
</dbReference>
<dbReference type="EMBL" id="BLAL01000009">
    <property type="protein sequence ID" value="GES73718.1"/>
    <property type="molecule type" value="Genomic_DNA"/>
</dbReference>
<evidence type="ECO:0000259" key="2">
    <source>
        <dbReference type="PROSITE" id="PS50879"/>
    </source>
</evidence>